<name>A0AA88YLS7_PINIB</name>
<accession>A0AA88YLS7</accession>
<dbReference type="InterPro" id="IPR026642">
    <property type="entry name" value="Glcci1/FAM117"/>
</dbReference>
<feature type="compositionally biased region" description="Basic and acidic residues" evidence="2">
    <location>
        <begin position="251"/>
        <end position="264"/>
    </location>
</feature>
<feature type="compositionally biased region" description="Low complexity" evidence="2">
    <location>
        <begin position="283"/>
        <end position="298"/>
    </location>
</feature>
<dbReference type="PANTHER" id="PTHR14972:SF8">
    <property type="entry name" value="GLUCOCORTICOID-INDUCED TRANSCRIPT 1 PROTEIN-LIKE ISOFORM X1"/>
    <property type="match status" value="1"/>
</dbReference>
<feature type="region of interest" description="Disordered" evidence="2">
    <location>
        <begin position="137"/>
        <end position="192"/>
    </location>
</feature>
<sequence length="436" mass="47399">MSGQTHHKVRRNVSPATIPRPMKAKIPFSLKGSPTRKSPTSSPTFGVITLPRRSPDNRNSPERRSPGSTSPKVTVTVERPKAVRVGSSPLRRTGSLEAICTSYVKGQWPSSQELLSSFMVDKCTQTEKEDLEVSKYNSLKTSSKKKKSKDHRRSRSFGPGDQQQLALIRQKLQKSKEGSRHETSKLRQSPVPANHQALLSTAPAVLQNISQRSSKPLGIPSHIPKNNFSKIQRNSVEGLNTEIEKLVFDKHDKSQDIPDGHRAPIPESPARGSSTRSVDTQTPGSSGSHDDPSPGSRSQSVSPGFPIIPGAIDTSRPSSGADSGGMERLEKGDGVHCESPDFSSLKIMSSPRPNKSYAFVREPPDGCEKVKVITEDSGKKTPSQPSIKEPLFCPKNPSQFIFKPSADSAFCPLRKIYATQGTQSTGTQVAAPVEQL</sequence>
<feature type="compositionally biased region" description="Basic residues" evidence="2">
    <location>
        <begin position="142"/>
        <end position="155"/>
    </location>
</feature>
<evidence type="ECO:0000256" key="2">
    <source>
        <dbReference type="SAM" id="MobiDB-lite"/>
    </source>
</evidence>
<organism evidence="3 4">
    <name type="scientific">Pinctada imbricata</name>
    <name type="common">Atlantic pearl-oyster</name>
    <name type="synonym">Pinctada martensii</name>
    <dbReference type="NCBI Taxonomy" id="66713"/>
    <lineage>
        <taxon>Eukaryota</taxon>
        <taxon>Metazoa</taxon>
        <taxon>Spiralia</taxon>
        <taxon>Lophotrochozoa</taxon>
        <taxon>Mollusca</taxon>
        <taxon>Bivalvia</taxon>
        <taxon>Autobranchia</taxon>
        <taxon>Pteriomorphia</taxon>
        <taxon>Pterioida</taxon>
        <taxon>Pterioidea</taxon>
        <taxon>Pteriidae</taxon>
        <taxon>Pinctada</taxon>
    </lineage>
</organism>
<feature type="region of interest" description="Disordered" evidence="2">
    <location>
        <begin position="1"/>
        <end position="76"/>
    </location>
</feature>
<keyword evidence="4" id="KW-1185">Reference proteome</keyword>
<dbReference type="Proteomes" id="UP001186944">
    <property type="component" value="Unassembled WGS sequence"/>
</dbReference>
<feature type="compositionally biased region" description="Basic and acidic residues" evidence="2">
    <location>
        <begin position="174"/>
        <end position="185"/>
    </location>
</feature>
<protein>
    <recommendedName>
        <fullName evidence="5">Glucocorticoid-induced transcript 1 protein</fullName>
    </recommendedName>
</protein>
<feature type="compositionally biased region" description="Basic and acidic residues" evidence="2">
    <location>
        <begin position="325"/>
        <end position="337"/>
    </location>
</feature>
<dbReference type="EMBL" id="VSWD01000001">
    <property type="protein sequence ID" value="KAK3108298.1"/>
    <property type="molecule type" value="Genomic_DNA"/>
</dbReference>
<feature type="compositionally biased region" description="Basic and acidic residues" evidence="2">
    <location>
        <begin position="53"/>
        <end position="65"/>
    </location>
</feature>
<feature type="compositionally biased region" description="Polar residues" evidence="2">
    <location>
        <begin position="271"/>
        <end position="282"/>
    </location>
</feature>
<evidence type="ECO:0000313" key="4">
    <source>
        <dbReference type="Proteomes" id="UP001186944"/>
    </source>
</evidence>
<gene>
    <name evidence="3" type="ORF">FSP39_005178</name>
</gene>
<feature type="compositionally biased region" description="Low complexity" evidence="2">
    <location>
        <begin position="33"/>
        <end position="44"/>
    </location>
</feature>
<dbReference type="AlphaFoldDB" id="A0AA88YLS7"/>
<keyword evidence="1" id="KW-0597">Phosphoprotein</keyword>
<dbReference type="Pfam" id="PF15388">
    <property type="entry name" value="FAM117"/>
    <property type="match status" value="1"/>
</dbReference>
<feature type="compositionally biased region" description="Basic residues" evidence="2">
    <location>
        <begin position="1"/>
        <end position="11"/>
    </location>
</feature>
<evidence type="ECO:0008006" key="5">
    <source>
        <dbReference type="Google" id="ProtNLM"/>
    </source>
</evidence>
<comment type="caution">
    <text evidence="3">The sequence shown here is derived from an EMBL/GenBank/DDBJ whole genome shotgun (WGS) entry which is preliminary data.</text>
</comment>
<reference evidence="3" key="1">
    <citation type="submission" date="2019-08" db="EMBL/GenBank/DDBJ databases">
        <title>The improved chromosome-level genome for the pearl oyster Pinctada fucata martensii using PacBio sequencing and Hi-C.</title>
        <authorList>
            <person name="Zheng Z."/>
        </authorList>
    </citation>
    <scope>NUCLEOTIDE SEQUENCE</scope>
    <source>
        <strain evidence="3">ZZ-2019</strain>
        <tissue evidence="3">Adductor muscle</tissue>
    </source>
</reference>
<proteinExistence type="predicted"/>
<dbReference type="PANTHER" id="PTHR14972">
    <property type="entry name" value="AGAP011572-PA"/>
    <property type="match status" value="1"/>
</dbReference>
<evidence type="ECO:0000256" key="1">
    <source>
        <dbReference type="ARBA" id="ARBA00022553"/>
    </source>
</evidence>
<evidence type="ECO:0000313" key="3">
    <source>
        <dbReference type="EMBL" id="KAK3108298.1"/>
    </source>
</evidence>
<feature type="region of interest" description="Disordered" evidence="2">
    <location>
        <begin position="251"/>
        <end position="337"/>
    </location>
</feature>